<organism evidence="2 3">
    <name type="scientific">Nitrosospira lacus</name>
    <dbReference type="NCBI Taxonomy" id="1288494"/>
    <lineage>
        <taxon>Bacteria</taxon>
        <taxon>Pseudomonadati</taxon>
        <taxon>Pseudomonadota</taxon>
        <taxon>Betaproteobacteria</taxon>
        <taxon>Nitrosomonadales</taxon>
        <taxon>Nitrosomonadaceae</taxon>
        <taxon>Nitrosospira</taxon>
    </lineage>
</organism>
<dbReference type="eggNOG" id="COG5573">
    <property type="taxonomic scope" value="Bacteria"/>
</dbReference>
<gene>
    <name evidence="2" type="ORF">EBAPG3_009560</name>
</gene>
<evidence type="ECO:0000313" key="3">
    <source>
        <dbReference type="Proteomes" id="UP000012179"/>
    </source>
</evidence>
<feature type="domain" description="PIN" evidence="1">
    <location>
        <begin position="6"/>
        <end position="115"/>
    </location>
</feature>
<dbReference type="KEGG" id="nlc:EBAPG3_009560"/>
<dbReference type="AlphaFoldDB" id="A0A1W6SQ99"/>
<dbReference type="InterPro" id="IPR029060">
    <property type="entry name" value="PIN-like_dom_sf"/>
</dbReference>
<dbReference type="Gene3D" id="3.40.50.1010">
    <property type="entry name" value="5'-nuclease"/>
    <property type="match status" value="1"/>
</dbReference>
<dbReference type="Proteomes" id="UP000012179">
    <property type="component" value="Chromosome"/>
</dbReference>
<name>A0A1W6SQ99_9PROT</name>
<dbReference type="RefSeq" id="WP_004175208.1">
    <property type="nucleotide sequence ID" value="NZ_CP021106.3"/>
</dbReference>
<evidence type="ECO:0000313" key="2">
    <source>
        <dbReference type="EMBL" id="ARO87994.1"/>
    </source>
</evidence>
<dbReference type="EMBL" id="CP021106">
    <property type="protein sequence ID" value="ARO87994.1"/>
    <property type="molecule type" value="Genomic_DNA"/>
</dbReference>
<sequence length="133" mass="14788">MNEGRVFFDTDVLFYLLSGDELKAGRAEETIAGSGIISVQVLNEFASVATRKLGMSWREIQEILNQVRAVCSVKRITIEVHDRGLQLAECYGFSIYDAMIIASALLADCTLYSEDMQNGQVIDGQMTIQNPFL</sequence>
<evidence type="ECO:0000259" key="1">
    <source>
        <dbReference type="Pfam" id="PF01850"/>
    </source>
</evidence>
<dbReference type="CDD" id="cd18692">
    <property type="entry name" value="PIN_VapC-like"/>
    <property type="match status" value="1"/>
</dbReference>
<dbReference type="SUPFAM" id="SSF88723">
    <property type="entry name" value="PIN domain-like"/>
    <property type="match status" value="1"/>
</dbReference>
<reference evidence="2 3" key="1">
    <citation type="journal article" date="2015" name="Int. J. Syst. Evol. Microbiol.">
        <title>Nitrosospira lacus sp. nov., a psychrotolerant, ammonia-oxidizing bacterium from sandy lake sediment.</title>
        <authorList>
            <person name="Urakawa H."/>
            <person name="Garcia J.C."/>
            <person name="Nielsen J.L."/>
            <person name="Le V.Q."/>
            <person name="Kozlowski J.A."/>
            <person name="Stein L.Y."/>
            <person name="Lim C.K."/>
            <person name="Pommerening-Roser A."/>
            <person name="Martens-Habbena W."/>
            <person name="Stahl D.A."/>
            <person name="Klotz M.G."/>
        </authorList>
    </citation>
    <scope>NUCLEOTIDE SEQUENCE [LARGE SCALE GENOMIC DNA]</scope>
    <source>
        <strain evidence="2 3">APG3</strain>
    </source>
</reference>
<keyword evidence="3" id="KW-1185">Reference proteome</keyword>
<dbReference type="OrthoDB" id="9792015at2"/>
<dbReference type="InterPro" id="IPR002716">
    <property type="entry name" value="PIN_dom"/>
</dbReference>
<proteinExistence type="predicted"/>
<accession>A0A1W6SQ99</accession>
<protein>
    <submittedName>
        <fullName evidence="2">VapC toxin family PIN domain ribonuclease</fullName>
    </submittedName>
</protein>
<dbReference type="Pfam" id="PF01850">
    <property type="entry name" value="PIN"/>
    <property type="match status" value="1"/>
</dbReference>